<accession>A0A6B0Y291</accession>
<dbReference type="SUPFAM" id="SSF56281">
    <property type="entry name" value="Metallo-hydrolase/oxidoreductase"/>
    <property type="match status" value="1"/>
</dbReference>
<dbReference type="Gene3D" id="3.60.15.10">
    <property type="entry name" value="Ribonuclease Z/Hydroxyacylglutathione hydrolase-like"/>
    <property type="match status" value="1"/>
</dbReference>
<comment type="caution">
    <text evidence="1">The sequence shown here is derived from an EMBL/GenBank/DDBJ whole genome shotgun (WGS) entry which is preliminary data.</text>
</comment>
<dbReference type="PANTHER" id="PTHR39189">
    <property type="entry name" value="UPF0173 METAL-DEPENDENT HYDROLASE YTKL"/>
    <property type="match status" value="1"/>
</dbReference>
<keyword evidence="1" id="KW-0378">Hydrolase</keyword>
<proteinExistence type="predicted"/>
<sequence>MKITWYGQASFAIESEGGTRIVTDPYDPKKAGFKAFSDPADIVIKSSSNDDFHDNDHLVPKREGATVIDALQVAFGSKETRSHGVTFRAIEAMEHLEHPNRDPDQNAMYRFNVDGIDIGHMGDMGNDFSDAQLSFFENVNVLLSHAGGYPVISLEELNRIADIVRPQLVIPMHFRTLCYKPCEMHFITEFLASFGEERVDFACTSTISLKPEDLPSETRALVLDYR</sequence>
<name>A0A6B0Y291_9RHOB</name>
<dbReference type="Pfam" id="PF13483">
    <property type="entry name" value="Lactamase_B_3"/>
    <property type="match status" value="1"/>
</dbReference>
<evidence type="ECO:0000313" key="1">
    <source>
        <dbReference type="EMBL" id="MXY33929.1"/>
    </source>
</evidence>
<protein>
    <submittedName>
        <fullName evidence="1">MBL fold metallo-hydrolase</fullName>
    </submittedName>
</protein>
<dbReference type="InterPro" id="IPR036866">
    <property type="entry name" value="RibonucZ/Hydroxyglut_hydro"/>
</dbReference>
<organism evidence="1">
    <name type="scientific">Boseongicola sp. SB0664_bin_43</name>
    <dbReference type="NCBI Taxonomy" id="2604844"/>
    <lineage>
        <taxon>Bacteria</taxon>
        <taxon>Pseudomonadati</taxon>
        <taxon>Pseudomonadota</taxon>
        <taxon>Alphaproteobacteria</taxon>
        <taxon>Rhodobacterales</taxon>
        <taxon>Paracoccaceae</taxon>
        <taxon>Boseongicola</taxon>
    </lineage>
</organism>
<dbReference type="AlphaFoldDB" id="A0A6B0Y291"/>
<reference evidence="1" key="1">
    <citation type="submission" date="2019-09" db="EMBL/GenBank/DDBJ databases">
        <title>Characterisation of the sponge microbiome using genome-centric metagenomics.</title>
        <authorList>
            <person name="Engelberts J.P."/>
            <person name="Robbins S.J."/>
            <person name="De Goeij J.M."/>
            <person name="Aranda M."/>
            <person name="Bell S.C."/>
            <person name="Webster N.S."/>
        </authorList>
    </citation>
    <scope>NUCLEOTIDE SEQUENCE</scope>
    <source>
        <strain evidence="1">SB0664_bin_43</strain>
    </source>
</reference>
<dbReference type="PANTHER" id="PTHR39189:SF1">
    <property type="entry name" value="UPF0173 METAL-DEPENDENT HYDROLASE YTKL"/>
    <property type="match status" value="1"/>
</dbReference>
<gene>
    <name evidence="1" type="ORF">F4Y60_07530</name>
</gene>
<dbReference type="EMBL" id="VXRY01000300">
    <property type="protein sequence ID" value="MXY33929.1"/>
    <property type="molecule type" value="Genomic_DNA"/>
</dbReference>
<dbReference type="GO" id="GO:0016787">
    <property type="term" value="F:hydrolase activity"/>
    <property type="evidence" value="ECO:0007669"/>
    <property type="project" value="UniProtKB-KW"/>
</dbReference>